<dbReference type="OrthoDB" id="6252992at2759"/>
<reference evidence="2 3" key="1">
    <citation type="submission" date="2018-11" db="EMBL/GenBank/DDBJ databases">
        <authorList>
            <consortium name="Pathogen Informatics"/>
        </authorList>
    </citation>
    <scope>NUCLEOTIDE SEQUENCE [LARGE SCALE GENOMIC DNA]</scope>
</reference>
<evidence type="ECO:0000256" key="1">
    <source>
        <dbReference type="SAM" id="MobiDB-lite"/>
    </source>
</evidence>
<dbReference type="AlphaFoldDB" id="A0A3P6UAT4"/>
<dbReference type="Proteomes" id="UP000281553">
    <property type="component" value="Unassembled WGS sequence"/>
</dbReference>
<accession>A0A3P6UAT4</accession>
<organism evidence="2 3">
    <name type="scientific">Dibothriocephalus latus</name>
    <name type="common">Fish tapeworm</name>
    <name type="synonym">Diphyllobothrium latum</name>
    <dbReference type="NCBI Taxonomy" id="60516"/>
    <lineage>
        <taxon>Eukaryota</taxon>
        <taxon>Metazoa</taxon>
        <taxon>Spiralia</taxon>
        <taxon>Lophotrochozoa</taxon>
        <taxon>Platyhelminthes</taxon>
        <taxon>Cestoda</taxon>
        <taxon>Eucestoda</taxon>
        <taxon>Diphyllobothriidea</taxon>
        <taxon>Diphyllobothriidae</taxon>
        <taxon>Dibothriocephalus</taxon>
    </lineage>
</organism>
<evidence type="ECO:0000313" key="3">
    <source>
        <dbReference type="Proteomes" id="UP000281553"/>
    </source>
</evidence>
<gene>
    <name evidence="2" type="ORF">DILT_LOCUS4258</name>
</gene>
<evidence type="ECO:0000313" key="2">
    <source>
        <dbReference type="EMBL" id="VDK88680.1"/>
    </source>
</evidence>
<proteinExistence type="predicted"/>
<name>A0A3P6UAT4_DIBLA</name>
<keyword evidence="3" id="KW-1185">Reference proteome</keyword>
<feature type="compositionally biased region" description="Low complexity" evidence="1">
    <location>
        <begin position="17"/>
        <end position="26"/>
    </location>
</feature>
<sequence length="119" mass="13311">MPSSDHQLQPQHHHQHQQTQQQQQHQAVPSFLLPSSANLHASQVGEPSAPSTTVVSLEAESCRSHFLCASSMMMSASQLARYSSMYPSEVYETLGDLMFPRGRNQFSNTVSRSHCLRTQ</sequence>
<dbReference type="EMBL" id="UYRU01045133">
    <property type="protein sequence ID" value="VDK88680.1"/>
    <property type="molecule type" value="Genomic_DNA"/>
</dbReference>
<feature type="compositionally biased region" description="Low complexity" evidence="1">
    <location>
        <begin position="1"/>
        <end position="10"/>
    </location>
</feature>
<protein>
    <submittedName>
        <fullName evidence="2">Uncharacterized protein</fullName>
    </submittedName>
</protein>
<feature type="region of interest" description="Disordered" evidence="1">
    <location>
        <begin position="1"/>
        <end position="53"/>
    </location>
</feature>